<gene>
    <name evidence="1" type="ORF">I5E68_10815</name>
</gene>
<keyword evidence="2" id="KW-1185">Reference proteome</keyword>
<sequence length="132" mass="14171">MAFIDFNEAALQAPCAAAAQALEPKAAEAQLSQVEQRVIELARHDGLASLRPVRKRGRLARLVFGPDPVSRQLANERLEALRKLAVQAWNQGYTVPASTQRETLAAGYSEAQVGAVLDLIGRARGAVVSRVA</sequence>
<evidence type="ECO:0000313" key="1">
    <source>
        <dbReference type="EMBL" id="MBH0113440.1"/>
    </source>
</evidence>
<reference evidence="1" key="1">
    <citation type="submission" date="2020-11" db="EMBL/GenBank/DDBJ databases">
        <title>Novosphingobium aureum sp. nov., a marine bacterium isolated from sediment of a salt flat.</title>
        <authorList>
            <person name="Yoo Y."/>
            <person name="Kim J.-J."/>
        </authorList>
    </citation>
    <scope>NUCLEOTIDE SEQUENCE</scope>
    <source>
        <strain evidence="1">YJ-S2-02</strain>
    </source>
</reference>
<accession>A0A931MLI2</accession>
<evidence type="ECO:0000313" key="2">
    <source>
        <dbReference type="Proteomes" id="UP000617634"/>
    </source>
</evidence>
<dbReference type="AlphaFoldDB" id="A0A931MLI2"/>
<comment type="caution">
    <text evidence="1">The sequence shown here is derived from an EMBL/GenBank/DDBJ whole genome shotgun (WGS) entry which is preliminary data.</text>
</comment>
<organism evidence="1 2">
    <name type="scientific">Novosphingobium aureum</name>
    <dbReference type="NCBI Taxonomy" id="2792964"/>
    <lineage>
        <taxon>Bacteria</taxon>
        <taxon>Pseudomonadati</taxon>
        <taxon>Pseudomonadota</taxon>
        <taxon>Alphaproteobacteria</taxon>
        <taxon>Sphingomonadales</taxon>
        <taxon>Sphingomonadaceae</taxon>
        <taxon>Novosphingobium</taxon>
    </lineage>
</organism>
<dbReference type="EMBL" id="JADZGI010000001">
    <property type="protein sequence ID" value="MBH0113440.1"/>
    <property type="molecule type" value="Genomic_DNA"/>
</dbReference>
<protein>
    <submittedName>
        <fullName evidence="1">Uncharacterized protein</fullName>
    </submittedName>
</protein>
<dbReference type="RefSeq" id="WP_197163653.1">
    <property type="nucleotide sequence ID" value="NZ_JADZGI010000001.1"/>
</dbReference>
<name>A0A931MLI2_9SPHN</name>
<proteinExistence type="predicted"/>
<dbReference type="Proteomes" id="UP000617634">
    <property type="component" value="Unassembled WGS sequence"/>
</dbReference>